<dbReference type="SUPFAM" id="SSF48179">
    <property type="entry name" value="6-phosphogluconate dehydrogenase C-terminal domain-like"/>
    <property type="match status" value="1"/>
</dbReference>
<dbReference type="Pfam" id="PF00067">
    <property type="entry name" value="p450"/>
    <property type="match status" value="1"/>
</dbReference>
<dbReference type="Gene3D" id="1.10.1040.10">
    <property type="entry name" value="N-(1-d-carboxylethyl)-l-norvaline Dehydrogenase, domain 2"/>
    <property type="match status" value="1"/>
</dbReference>
<evidence type="ECO:0000313" key="6">
    <source>
        <dbReference type="Proteomes" id="UP000184356"/>
    </source>
</evidence>
<dbReference type="GO" id="GO:0006631">
    <property type="term" value="P:fatty acid metabolic process"/>
    <property type="evidence" value="ECO:0007669"/>
    <property type="project" value="InterPro"/>
</dbReference>
<dbReference type="InterPro" id="IPR036396">
    <property type="entry name" value="Cyt_P450_sf"/>
</dbReference>
<comment type="cofactor">
    <cofactor evidence="2">
        <name>heme</name>
        <dbReference type="ChEBI" id="CHEBI:30413"/>
    </cofactor>
</comment>
<keyword evidence="2" id="KW-0349">Heme</keyword>
<dbReference type="GO" id="GO:0004497">
    <property type="term" value="F:monooxygenase activity"/>
    <property type="evidence" value="ECO:0007669"/>
    <property type="project" value="InterPro"/>
</dbReference>
<feature type="domain" description="3-hydroxyacyl-CoA dehydrogenase NAD binding" evidence="4">
    <location>
        <begin position="566"/>
        <end position="729"/>
    </location>
</feature>
<dbReference type="InterPro" id="IPR006108">
    <property type="entry name" value="3HC_DH_C"/>
</dbReference>
<dbReference type="PANTHER" id="PTHR48075:SF10">
    <property type="entry name" value="DEHYDROGENASE, PUTATIVE (AFU_ORTHOLOGUE AFUA_5G10070)-RELATED"/>
    <property type="match status" value="1"/>
</dbReference>
<name>A0A1L9T293_9EURO</name>
<evidence type="ECO:0000313" key="5">
    <source>
        <dbReference type="EMBL" id="OJJ53461.1"/>
    </source>
</evidence>
<evidence type="ECO:0008006" key="7">
    <source>
        <dbReference type="Google" id="ProtNLM"/>
    </source>
</evidence>
<dbReference type="PRINTS" id="PR00463">
    <property type="entry name" value="EP450I"/>
</dbReference>
<dbReference type="GO" id="GO:0020037">
    <property type="term" value="F:heme binding"/>
    <property type="evidence" value="ECO:0007669"/>
    <property type="project" value="InterPro"/>
</dbReference>
<dbReference type="CDD" id="cd00302">
    <property type="entry name" value="cytochrome_P450"/>
    <property type="match status" value="1"/>
</dbReference>
<dbReference type="AlphaFoldDB" id="A0A1L9T293"/>
<dbReference type="GeneID" id="63760107"/>
<dbReference type="FunFam" id="1.10.630.10:FF:000090">
    <property type="entry name" value="Cytochrome P450 monooxygenase"/>
    <property type="match status" value="1"/>
</dbReference>
<dbReference type="InterPro" id="IPR013328">
    <property type="entry name" value="6PGD_dom2"/>
</dbReference>
<dbReference type="InterPro" id="IPR000033">
    <property type="entry name" value="LDLR_classB_rpt"/>
</dbReference>
<dbReference type="SMART" id="SM00135">
    <property type="entry name" value="LY"/>
    <property type="match status" value="3"/>
</dbReference>
<dbReference type="SUPFAM" id="SSF63825">
    <property type="entry name" value="YWTD domain"/>
    <property type="match status" value="1"/>
</dbReference>
<dbReference type="OrthoDB" id="5958943at2759"/>
<dbReference type="RefSeq" id="XP_040697267.1">
    <property type="nucleotide sequence ID" value="XM_040844034.1"/>
</dbReference>
<keyword evidence="2" id="KW-0479">Metal-binding</keyword>
<dbReference type="GO" id="GO:0005506">
    <property type="term" value="F:iron ion binding"/>
    <property type="evidence" value="ECO:0007669"/>
    <property type="project" value="InterPro"/>
</dbReference>
<dbReference type="InterPro" id="IPR036291">
    <property type="entry name" value="NAD(P)-bd_dom_sf"/>
</dbReference>
<dbReference type="GO" id="GO:0070403">
    <property type="term" value="F:NAD+ binding"/>
    <property type="evidence" value="ECO:0007669"/>
    <property type="project" value="InterPro"/>
</dbReference>
<dbReference type="InterPro" id="IPR001128">
    <property type="entry name" value="Cyt_P450"/>
</dbReference>
<keyword evidence="6" id="KW-1185">Reference proteome</keyword>
<dbReference type="GO" id="GO:0016705">
    <property type="term" value="F:oxidoreductase activity, acting on paired donors, with incorporation or reduction of molecular oxygen"/>
    <property type="evidence" value="ECO:0007669"/>
    <property type="project" value="InterPro"/>
</dbReference>
<dbReference type="InterPro" id="IPR011042">
    <property type="entry name" value="6-blade_b-propeller_TolB-like"/>
</dbReference>
<dbReference type="InterPro" id="IPR002401">
    <property type="entry name" value="Cyt_P450_E_grp-I"/>
</dbReference>
<evidence type="ECO:0000259" key="3">
    <source>
        <dbReference type="Pfam" id="PF00725"/>
    </source>
</evidence>
<evidence type="ECO:0000259" key="4">
    <source>
        <dbReference type="Pfam" id="PF02737"/>
    </source>
</evidence>
<keyword evidence="2" id="KW-0408">Iron</keyword>
<feature type="domain" description="3-hydroxyacyl-CoA dehydrogenase C-terminal" evidence="3">
    <location>
        <begin position="742"/>
        <end position="837"/>
    </location>
</feature>
<accession>A0A1L9T293</accession>
<dbReference type="PRINTS" id="PR00385">
    <property type="entry name" value="P450"/>
</dbReference>
<dbReference type="Pfam" id="PF02737">
    <property type="entry name" value="3HCDH_N"/>
    <property type="match status" value="1"/>
</dbReference>
<dbReference type="EMBL" id="KV878597">
    <property type="protein sequence ID" value="OJJ53461.1"/>
    <property type="molecule type" value="Genomic_DNA"/>
</dbReference>
<dbReference type="PANTHER" id="PTHR48075">
    <property type="entry name" value="3-HYDROXYACYL-COA DEHYDROGENASE FAMILY PROTEIN"/>
    <property type="match status" value="1"/>
</dbReference>
<dbReference type="SUPFAM" id="SSF51735">
    <property type="entry name" value="NAD(P)-binding Rossmann-fold domains"/>
    <property type="match status" value="1"/>
</dbReference>
<evidence type="ECO:0000256" key="1">
    <source>
        <dbReference type="ARBA" id="ARBA00023002"/>
    </source>
</evidence>
<dbReference type="Pfam" id="PF00725">
    <property type="entry name" value="3HCDH"/>
    <property type="match status" value="1"/>
</dbReference>
<dbReference type="Gene3D" id="3.40.50.720">
    <property type="entry name" value="NAD(P)-binding Rossmann-like Domain"/>
    <property type="match status" value="1"/>
</dbReference>
<reference evidence="6" key="1">
    <citation type="journal article" date="2017" name="Genome Biol.">
        <title>Comparative genomics reveals high biological diversity and specific adaptations in the industrially and medically important fungal genus Aspergillus.</title>
        <authorList>
            <person name="de Vries R.P."/>
            <person name="Riley R."/>
            <person name="Wiebenga A."/>
            <person name="Aguilar-Osorio G."/>
            <person name="Amillis S."/>
            <person name="Uchima C.A."/>
            <person name="Anderluh G."/>
            <person name="Asadollahi M."/>
            <person name="Askin M."/>
            <person name="Barry K."/>
            <person name="Battaglia E."/>
            <person name="Bayram O."/>
            <person name="Benocci T."/>
            <person name="Braus-Stromeyer S.A."/>
            <person name="Caldana C."/>
            <person name="Canovas D."/>
            <person name="Cerqueira G.C."/>
            <person name="Chen F."/>
            <person name="Chen W."/>
            <person name="Choi C."/>
            <person name="Clum A."/>
            <person name="Dos Santos R.A."/>
            <person name="Damasio A.R."/>
            <person name="Diallinas G."/>
            <person name="Emri T."/>
            <person name="Fekete E."/>
            <person name="Flipphi M."/>
            <person name="Freyberg S."/>
            <person name="Gallo A."/>
            <person name="Gournas C."/>
            <person name="Habgood R."/>
            <person name="Hainaut M."/>
            <person name="Harispe M.L."/>
            <person name="Henrissat B."/>
            <person name="Hilden K.S."/>
            <person name="Hope R."/>
            <person name="Hossain A."/>
            <person name="Karabika E."/>
            <person name="Karaffa L."/>
            <person name="Karanyi Z."/>
            <person name="Krasevec N."/>
            <person name="Kuo A."/>
            <person name="Kusch H."/>
            <person name="LaButti K."/>
            <person name="Lagendijk E.L."/>
            <person name="Lapidus A."/>
            <person name="Levasseur A."/>
            <person name="Lindquist E."/>
            <person name="Lipzen A."/>
            <person name="Logrieco A.F."/>
            <person name="MacCabe A."/>
            <person name="Maekelae M.R."/>
            <person name="Malavazi I."/>
            <person name="Melin P."/>
            <person name="Meyer V."/>
            <person name="Mielnichuk N."/>
            <person name="Miskei M."/>
            <person name="Molnar A.P."/>
            <person name="Mule G."/>
            <person name="Ngan C.Y."/>
            <person name="Orejas M."/>
            <person name="Orosz E."/>
            <person name="Ouedraogo J.P."/>
            <person name="Overkamp K.M."/>
            <person name="Park H.-S."/>
            <person name="Perrone G."/>
            <person name="Piumi F."/>
            <person name="Punt P.J."/>
            <person name="Ram A.F."/>
            <person name="Ramon A."/>
            <person name="Rauscher S."/>
            <person name="Record E."/>
            <person name="Riano-Pachon D.M."/>
            <person name="Robert V."/>
            <person name="Roehrig J."/>
            <person name="Ruller R."/>
            <person name="Salamov A."/>
            <person name="Salih N.S."/>
            <person name="Samson R.A."/>
            <person name="Sandor E."/>
            <person name="Sanguinetti M."/>
            <person name="Schuetze T."/>
            <person name="Sepcic K."/>
            <person name="Shelest E."/>
            <person name="Sherlock G."/>
            <person name="Sophianopoulou V."/>
            <person name="Squina F.M."/>
            <person name="Sun H."/>
            <person name="Susca A."/>
            <person name="Todd R.B."/>
            <person name="Tsang A."/>
            <person name="Unkles S.E."/>
            <person name="van de Wiele N."/>
            <person name="van Rossen-Uffink D."/>
            <person name="Oliveira J.V."/>
            <person name="Vesth T.C."/>
            <person name="Visser J."/>
            <person name="Yu J.-H."/>
            <person name="Zhou M."/>
            <person name="Andersen M.R."/>
            <person name="Archer D.B."/>
            <person name="Baker S.E."/>
            <person name="Benoit I."/>
            <person name="Brakhage A.A."/>
            <person name="Braus G.H."/>
            <person name="Fischer R."/>
            <person name="Frisvad J.C."/>
            <person name="Goldman G.H."/>
            <person name="Houbraken J."/>
            <person name="Oakley B."/>
            <person name="Pocsi I."/>
            <person name="Scazzocchio C."/>
            <person name="Seiboth B."/>
            <person name="vanKuyk P.A."/>
            <person name="Wortman J."/>
            <person name="Dyer P.S."/>
            <person name="Grigoriev I.V."/>
        </authorList>
    </citation>
    <scope>NUCLEOTIDE SEQUENCE [LARGE SCALE GENOMIC DNA]</scope>
    <source>
        <strain evidence="6">CBS 593.65</strain>
    </source>
</reference>
<dbReference type="VEuPathDB" id="FungiDB:ASPSYDRAFT_212364"/>
<evidence type="ECO:0000256" key="2">
    <source>
        <dbReference type="PIRSR" id="PIRSR602401-1"/>
    </source>
</evidence>
<keyword evidence="1" id="KW-0560">Oxidoreductase</keyword>
<dbReference type="InterPro" id="IPR008927">
    <property type="entry name" value="6-PGluconate_DH-like_C_sf"/>
</dbReference>
<dbReference type="Gene3D" id="2.120.10.30">
    <property type="entry name" value="TolB, C-terminal domain"/>
    <property type="match status" value="1"/>
</dbReference>
<dbReference type="Gene3D" id="1.10.630.10">
    <property type="entry name" value="Cytochrome P450"/>
    <property type="match status" value="1"/>
</dbReference>
<proteinExistence type="predicted"/>
<gene>
    <name evidence="5" type="ORF">ASPSYDRAFT_212364</name>
</gene>
<organism evidence="5 6">
    <name type="scientific">Aspergillus sydowii CBS 593.65</name>
    <dbReference type="NCBI Taxonomy" id="1036612"/>
    <lineage>
        <taxon>Eukaryota</taxon>
        <taxon>Fungi</taxon>
        <taxon>Dikarya</taxon>
        <taxon>Ascomycota</taxon>
        <taxon>Pezizomycotina</taxon>
        <taxon>Eurotiomycetes</taxon>
        <taxon>Eurotiomycetidae</taxon>
        <taxon>Eurotiales</taxon>
        <taxon>Aspergillaceae</taxon>
        <taxon>Aspergillus</taxon>
        <taxon>Aspergillus subgen. Nidulantes</taxon>
    </lineage>
</organism>
<dbReference type="STRING" id="1036612.A0A1L9T293"/>
<dbReference type="SUPFAM" id="SSF48264">
    <property type="entry name" value="Cytochrome P450"/>
    <property type="match status" value="1"/>
</dbReference>
<dbReference type="InterPro" id="IPR006176">
    <property type="entry name" value="3-OHacyl-CoA_DH_NAD-bd"/>
</dbReference>
<feature type="binding site" description="axial binding residue" evidence="2">
    <location>
        <position position="491"/>
    </location>
    <ligand>
        <name>heme</name>
        <dbReference type="ChEBI" id="CHEBI:30413"/>
    </ligand>
    <ligandPart>
        <name>Fe</name>
        <dbReference type="ChEBI" id="CHEBI:18248"/>
    </ligandPart>
</feature>
<dbReference type="Proteomes" id="UP000184356">
    <property type="component" value="Unassembled WGS sequence"/>
</dbReference>
<sequence length="1149" mass="127098">MSSQKFYLLGEVASSAKTIVVDTKSSVDQLKNLIAAHFAIVEPNGIGFQANNEYLMETADIVAATEPVAISIDGSGVREPEGPSGLPYVGNYLEVYPDHLGNHQRLFDRYGPIFKTTNLGRTTYQTNDPTISAIVFSESDFFSKKINEAHPLHALKTPLAGVFLGDTDTPEWKVAHKFLPPALGPKAVRHYAPTMQRTVEDAFTVFDALDEGDQAWNVYQYMLKLGSQAVGKLTLGLDFQHFTEPGAPVHEMVHAIAEMLSLNKEVTSKGDWYAKLPFGAPKRLRTLKSRIEEMVQDSINSAARGGITDLPLQEAALEASNMVDYAIRATDSKGEKLPKESLVWALVVATGAGFTTTSSLLSWLIYGLVTYPGMQERLLQELVDNGITEDTELTAEITDKLVFQDKFIKETQRRHNPSFQPGRTAKADLVLPGGYKIPKDSVVIPALHHIHNNPELWDNPGRFNPDRWDTPEVKGRHKAAYIPFAMGQRMCIGFNFALQEVKIFLPKLIYRYNFVREGNGPIEYDPMFQLIRPNNLYQLLDFYITSYIQTMHPTWSPPNDYQNRPVAVLGAGVLGRRIGCIWASAGYNVHLRDPSPEQLTAGIAYIEQEVSAYATKTGRSPGNAQPFTSLEDAVETAWLVIEAVPEKLPLKISTFAELSACAPKDCILASNSSSYKSSEMLDKVPEEVKPRILNMHYYMPPKCMIVELMTDGFTSDEIFPFMVERCREGATSPYVARKESTGFIFNRLWAAVKREVLTILSEGVSVPEEIDAMWETMFIEGRSVPCKMMDQVGLDTVAFIEQHYVHERGLSPEKTVDYLTTNYIDQGKLGNKSTRGGLYPPIKQETNERRILALDVGLAAPTATTSAGTPAGQILSFTPDGKQHSVLVDQQLLPDGITVDHATNRVFWTNMGIPGRLDGSVCSASLDGSDIRTIVKAGTINTPKQLAIDRESRKLYFSDREGCAVYRCGLDGSELEKIVSRPQETDGPSDVQDWCVGVAVSRQYNRFYWTQKGAPKSGKGRIFSAPIDAPPGVLEKGSDDSELCILSGLPEPIDLEVDEERAELYWTDRGELPLGNALYQVKLSEEGKPVGKPGIIARGLHEAIGLSIEKFGNIVLTDLGGSIYRCDRSGKKEVLYSEDGRAFTGVVSI</sequence>
<protein>
    <recommendedName>
        <fullName evidence="7">Cytochrome P450</fullName>
    </recommendedName>
</protein>
<dbReference type="GO" id="GO:0016616">
    <property type="term" value="F:oxidoreductase activity, acting on the CH-OH group of donors, NAD or NADP as acceptor"/>
    <property type="evidence" value="ECO:0007669"/>
    <property type="project" value="InterPro"/>
</dbReference>